<proteinExistence type="predicted"/>
<accession>A0A0A8Y0Q7</accession>
<dbReference type="EMBL" id="GBRH01278106">
    <property type="protein sequence ID" value="JAD19789.1"/>
    <property type="molecule type" value="Transcribed_RNA"/>
</dbReference>
<organism evidence="1">
    <name type="scientific">Arundo donax</name>
    <name type="common">Giant reed</name>
    <name type="synonym">Donax arundinaceus</name>
    <dbReference type="NCBI Taxonomy" id="35708"/>
    <lineage>
        <taxon>Eukaryota</taxon>
        <taxon>Viridiplantae</taxon>
        <taxon>Streptophyta</taxon>
        <taxon>Embryophyta</taxon>
        <taxon>Tracheophyta</taxon>
        <taxon>Spermatophyta</taxon>
        <taxon>Magnoliopsida</taxon>
        <taxon>Liliopsida</taxon>
        <taxon>Poales</taxon>
        <taxon>Poaceae</taxon>
        <taxon>PACMAD clade</taxon>
        <taxon>Arundinoideae</taxon>
        <taxon>Arundineae</taxon>
        <taxon>Arundo</taxon>
    </lineage>
</organism>
<reference evidence="1" key="2">
    <citation type="journal article" date="2015" name="Data Brief">
        <title>Shoot transcriptome of the giant reed, Arundo donax.</title>
        <authorList>
            <person name="Barrero R.A."/>
            <person name="Guerrero F.D."/>
            <person name="Moolhuijzen P."/>
            <person name="Goolsby J.A."/>
            <person name="Tidwell J."/>
            <person name="Bellgard S.E."/>
            <person name="Bellgard M.I."/>
        </authorList>
    </citation>
    <scope>NUCLEOTIDE SEQUENCE</scope>
    <source>
        <tissue evidence="1">Shoot tissue taken approximately 20 cm above the soil surface</tissue>
    </source>
</reference>
<dbReference type="AlphaFoldDB" id="A0A0A8Y0Q7"/>
<evidence type="ECO:0000313" key="1">
    <source>
        <dbReference type="EMBL" id="JAD19789.1"/>
    </source>
</evidence>
<reference evidence="1" key="1">
    <citation type="submission" date="2014-09" db="EMBL/GenBank/DDBJ databases">
        <authorList>
            <person name="Magalhaes I.L.F."/>
            <person name="Oliveira U."/>
            <person name="Santos F.R."/>
            <person name="Vidigal T.H.D.A."/>
            <person name="Brescovit A.D."/>
            <person name="Santos A.J."/>
        </authorList>
    </citation>
    <scope>NUCLEOTIDE SEQUENCE</scope>
    <source>
        <tissue evidence="1">Shoot tissue taken approximately 20 cm above the soil surface</tissue>
    </source>
</reference>
<protein>
    <submittedName>
        <fullName evidence="1">Uncharacterized protein</fullName>
    </submittedName>
</protein>
<sequence length="60" mass="6873">MEGHYAPKKRAPKGILFARGCAFRCLLYMGNVWRRVMEESLESLNTSLLRPFSQLVSSIL</sequence>
<name>A0A0A8Y0Q7_ARUDO</name>